<dbReference type="EMBL" id="DXET01000207">
    <property type="protein sequence ID" value="HIX82126.1"/>
    <property type="molecule type" value="Genomic_DNA"/>
</dbReference>
<evidence type="ECO:0000313" key="3">
    <source>
        <dbReference type="Proteomes" id="UP000886724"/>
    </source>
</evidence>
<dbReference type="Pfam" id="PF14213">
    <property type="entry name" value="DUF4325"/>
    <property type="match status" value="1"/>
</dbReference>
<accession>A0A9D1XMW2</accession>
<evidence type="ECO:0000313" key="2">
    <source>
        <dbReference type="EMBL" id="HIX82126.1"/>
    </source>
</evidence>
<dbReference type="InterPro" id="IPR025474">
    <property type="entry name" value="DUF4325"/>
</dbReference>
<evidence type="ECO:0000259" key="1">
    <source>
        <dbReference type="Pfam" id="PF14213"/>
    </source>
</evidence>
<name>A0A9D1XMW2_9FIRM</name>
<organism evidence="2 3">
    <name type="scientific">Candidatus Erysipelatoclostridium merdavium</name>
    <dbReference type="NCBI Taxonomy" id="2838566"/>
    <lineage>
        <taxon>Bacteria</taxon>
        <taxon>Bacillati</taxon>
        <taxon>Bacillota</taxon>
        <taxon>Erysipelotrichia</taxon>
        <taxon>Erysipelotrichales</taxon>
        <taxon>Erysipelotrichales incertae sedis</taxon>
    </lineage>
</organism>
<gene>
    <name evidence="2" type="ORF">H9980_09195</name>
</gene>
<comment type="caution">
    <text evidence="2">The sequence shown here is derived from an EMBL/GenBank/DDBJ whole genome shotgun (WGS) entry which is preliminary data.</text>
</comment>
<dbReference type="Proteomes" id="UP000886724">
    <property type="component" value="Unassembled WGS sequence"/>
</dbReference>
<reference evidence="2" key="1">
    <citation type="journal article" date="2021" name="PeerJ">
        <title>Extensive microbial diversity within the chicken gut microbiome revealed by metagenomics and culture.</title>
        <authorList>
            <person name="Gilroy R."/>
            <person name="Ravi A."/>
            <person name="Getino M."/>
            <person name="Pursley I."/>
            <person name="Horton D.L."/>
            <person name="Alikhan N.F."/>
            <person name="Baker D."/>
            <person name="Gharbi K."/>
            <person name="Hall N."/>
            <person name="Watson M."/>
            <person name="Adriaenssens E.M."/>
            <person name="Foster-Nyarko E."/>
            <person name="Jarju S."/>
            <person name="Secka A."/>
            <person name="Antonio M."/>
            <person name="Oren A."/>
            <person name="Chaudhuri R.R."/>
            <person name="La Ragione R."/>
            <person name="Hildebrand F."/>
            <person name="Pallen M.J."/>
        </authorList>
    </citation>
    <scope>NUCLEOTIDE SEQUENCE</scope>
    <source>
        <strain evidence="2">ChiGjej1B1-14440</strain>
    </source>
</reference>
<dbReference type="AlphaFoldDB" id="A0A9D1XMW2"/>
<protein>
    <submittedName>
        <fullName evidence="2">STAS-like domain-containing protein</fullName>
    </submittedName>
</protein>
<proteinExistence type="predicted"/>
<reference evidence="2" key="2">
    <citation type="submission" date="2021-04" db="EMBL/GenBank/DDBJ databases">
        <authorList>
            <person name="Gilroy R."/>
        </authorList>
    </citation>
    <scope>NUCLEOTIDE SEQUENCE</scope>
    <source>
        <strain evidence="2">ChiGjej1B1-14440</strain>
    </source>
</reference>
<sequence length="111" mass="12263">MSIKTILVYDVLNNENPITEEDGKKLYNAIKKEFDSNNKVIVDFSNIFSLTTAVVNNSISAFVSDIGIKELSNRLSITGLTDDNVKNTINLSLSLAESIYSAKQNEITSQD</sequence>
<feature type="domain" description="DUF4325" evidence="1">
    <location>
        <begin position="22"/>
        <end position="83"/>
    </location>
</feature>